<name>A0A239LM87_9BACT</name>
<feature type="transmembrane region" description="Helical" evidence="6">
    <location>
        <begin position="134"/>
        <end position="152"/>
    </location>
</feature>
<dbReference type="AlphaFoldDB" id="A0A239LM87"/>
<reference evidence="7 8" key="1">
    <citation type="submission" date="2017-06" db="EMBL/GenBank/DDBJ databases">
        <authorList>
            <person name="Kim H.J."/>
            <person name="Triplett B.A."/>
        </authorList>
    </citation>
    <scope>NUCLEOTIDE SEQUENCE [LARGE SCALE GENOMIC DNA]</scope>
    <source>
        <strain evidence="7 8">DSM 18704</strain>
    </source>
</reference>
<feature type="transmembrane region" description="Helical" evidence="6">
    <location>
        <begin position="164"/>
        <end position="182"/>
    </location>
</feature>
<dbReference type="InterPro" id="IPR047623">
    <property type="entry name" value="SatP"/>
</dbReference>
<dbReference type="RefSeq" id="WP_089409758.1">
    <property type="nucleotide sequence ID" value="NZ_FZOU01000007.1"/>
</dbReference>
<feature type="transmembrane region" description="Helical" evidence="6">
    <location>
        <begin position="21"/>
        <end position="40"/>
    </location>
</feature>
<evidence type="ECO:0000256" key="3">
    <source>
        <dbReference type="ARBA" id="ARBA00022692"/>
    </source>
</evidence>
<keyword evidence="5 6" id="KW-0472">Membrane</keyword>
<comment type="subcellular location">
    <subcellularLocation>
        <location evidence="1">Membrane</location>
        <topology evidence="1">Multi-pass membrane protein</topology>
    </subcellularLocation>
</comment>
<evidence type="ECO:0000313" key="7">
    <source>
        <dbReference type="EMBL" id="SNT31686.1"/>
    </source>
</evidence>
<evidence type="ECO:0000256" key="4">
    <source>
        <dbReference type="ARBA" id="ARBA00022989"/>
    </source>
</evidence>
<dbReference type="GO" id="GO:0005886">
    <property type="term" value="C:plasma membrane"/>
    <property type="evidence" value="ECO:0007669"/>
    <property type="project" value="TreeGrafter"/>
</dbReference>
<evidence type="ECO:0000256" key="1">
    <source>
        <dbReference type="ARBA" id="ARBA00004141"/>
    </source>
</evidence>
<dbReference type="OrthoDB" id="9787939at2"/>
<keyword evidence="3 6" id="KW-0812">Transmembrane</keyword>
<sequence>MAQLVEVPHSAPVKLANPGPLGLAGFGLTTCVLSAINAGLLPHEAVPVVVPLAFAYGGVAQLIAGVLEFKTGNTFGMVAFTSYGLFWWWFAFLQWTVGAGWLKAPPASAVALVLLMWGIFTFLLWIVTFRASKAVWSIFLLLWITFFLLAAGDAGYGTGHAGGYLGLVTGADALLVAFIEVLNATAGRVVIPLGEPILR</sequence>
<evidence type="ECO:0000313" key="8">
    <source>
        <dbReference type="Proteomes" id="UP000198356"/>
    </source>
</evidence>
<dbReference type="PANTHER" id="PTHR30178">
    <property type="entry name" value="INNER MEMBRANE PROTEIN YAAH"/>
    <property type="match status" value="1"/>
</dbReference>
<keyword evidence="4 6" id="KW-1133">Transmembrane helix</keyword>
<organism evidence="7 8">
    <name type="scientific">Granulicella rosea</name>
    <dbReference type="NCBI Taxonomy" id="474952"/>
    <lineage>
        <taxon>Bacteria</taxon>
        <taxon>Pseudomonadati</taxon>
        <taxon>Acidobacteriota</taxon>
        <taxon>Terriglobia</taxon>
        <taxon>Terriglobales</taxon>
        <taxon>Acidobacteriaceae</taxon>
        <taxon>Granulicella</taxon>
    </lineage>
</organism>
<feature type="transmembrane region" description="Helical" evidence="6">
    <location>
        <begin position="74"/>
        <end position="95"/>
    </location>
</feature>
<dbReference type="InterPro" id="IPR000791">
    <property type="entry name" value="Gpr1/Fun34/SatP-like"/>
</dbReference>
<proteinExistence type="inferred from homology"/>
<evidence type="ECO:0000256" key="6">
    <source>
        <dbReference type="SAM" id="Phobius"/>
    </source>
</evidence>
<comment type="similarity">
    <text evidence="2">Belongs to the acetate uptake transporter (AceTr) (TC 2.A.96) family.</text>
</comment>
<protein>
    <submittedName>
        <fullName evidence="7">Uncharacterized protein</fullName>
    </submittedName>
</protein>
<dbReference type="GO" id="GO:0015360">
    <property type="term" value="F:acetate:proton symporter activity"/>
    <property type="evidence" value="ECO:0007669"/>
    <property type="project" value="TreeGrafter"/>
</dbReference>
<dbReference type="EMBL" id="FZOU01000007">
    <property type="protein sequence ID" value="SNT31686.1"/>
    <property type="molecule type" value="Genomic_DNA"/>
</dbReference>
<dbReference type="GO" id="GO:0071422">
    <property type="term" value="P:succinate transmembrane transport"/>
    <property type="evidence" value="ECO:0007669"/>
    <property type="project" value="TreeGrafter"/>
</dbReference>
<dbReference type="Proteomes" id="UP000198356">
    <property type="component" value="Unassembled WGS sequence"/>
</dbReference>
<feature type="transmembrane region" description="Helical" evidence="6">
    <location>
        <begin position="46"/>
        <end position="67"/>
    </location>
</feature>
<dbReference type="Pfam" id="PF01184">
    <property type="entry name" value="Gpr1_Fun34_YaaH"/>
    <property type="match status" value="1"/>
</dbReference>
<feature type="transmembrane region" description="Helical" evidence="6">
    <location>
        <begin position="107"/>
        <end position="127"/>
    </location>
</feature>
<accession>A0A239LM87</accession>
<dbReference type="NCBIfam" id="NF038013">
    <property type="entry name" value="AceTr_1"/>
    <property type="match status" value="1"/>
</dbReference>
<evidence type="ECO:0000256" key="2">
    <source>
        <dbReference type="ARBA" id="ARBA00005587"/>
    </source>
</evidence>
<evidence type="ECO:0000256" key="5">
    <source>
        <dbReference type="ARBA" id="ARBA00023136"/>
    </source>
</evidence>
<dbReference type="PANTHER" id="PTHR30178:SF3">
    <property type="entry name" value="SUCCINATE-ACETATE_PROTON SYMPORTER SATP"/>
    <property type="match status" value="1"/>
</dbReference>
<keyword evidence="8" id="KW-1185">Reference proteome</keyword>
<gene>
    <name evidence="7" type="ORF">SAMN05421770_107143</name>
</gene>